<protein>
    <submittedName>
        <fullName evidence="1">Uncharacterized protein</fullName>
    </submittedName>
</protein>
<dbReference type="EMBL" id="FNOM01000014">
    <property type="protein sequence ID" value="SDX66906.1"/>
    <property type="molecule type" value="Genomic_DNA"/>
</dbReference>
<accession>A0A1H3DKE2</accession>
<dbReference type="Proteomes" id="UP000198539">
    <property type="component" value="Unassembled WGS sequence"/>
</dbReference>
<gene>
    <name evidence="1" type="ORF">SAMN04488238_11421</name>
</gene>
<evidence type="ECO:0000313" key="1">
    <source>
        <dbReference type="EMBL" id="SDX66906.1"/>
    </source>
</evidence>
<reference evidence="1 2" key="1">
    <citation type="submission" date="2016-10" db="EMBL/GenBank/DDBJ databases">
        <authorList>
            <person name="de Groot N.N."/>
        </authorList>
    </citation>
    <scope>NUCLEOTIDE SEQUENCE [LARGE SCALE GENOMIC DNA]</scope>
    <source>
        <strain evidence="1 2">CGMCC 1.8894</strain>
    </source>
</reference>
<name>A0A1H3DKE2_9RHOB</name>
<sequence>MADYFTHFSCLIDVGSADKAARALALFQELRVADQDADDLEVAGFTLVHQDAPEGNTLWIHDDEHGDVEAVIRFVLRLAEDLDLSGLWGFEYANTCSRARLGAFGGGAHVIDLGKRTTIGWTNTNEWLAAALNGEDVDA</sequence>
<keyword evidence="2" id="KW-1185">Reference proteome</keyword>
<evidence type="ECO:0000313" key="2">
    <source>
        <dbReference type="Proteomes" id="UP000198539"/>
    </source>
</evidence>
<proteinExistence type="predicted"/>
<dbReference type="RefSeq" id="WP_092891876.1">
    <property type="nucleotide sequence ID" value="NZ_CP061499.1"/>
</dbReference>
<dbReference type="STRING" id="564137.SAMN04488238_11421"/>
<organism evidence="1 2">
    <name type="scientific">Roseicitreum antarcticum</name>
    <dbReference type="NCBI Taxonomy" id="564137"/>
    <lineage>
        <taxon>Bacteria</taxon>
        <taxon>Pseudomonadati</taxon>
        <taxon>Pseudomonadota</taxon>
        <taxon>Alphaproteobacteria</taxon>
        <taxon>Rhodobacterales</taxon>
        <taxon>Paracoccaceae</taxon>
        <taxon>Roseicitreum</taxon>
    </lineage>
</organism>
<dbReference type="AlphaFoldDB" id="A0A1H3DKE2"/>
<dbReference type="OrthoDB" id="7210143at2"/>